<dbReference type="Proteomes" id="UP000301751">
    <property type="component" value="Unassembled WGS sequence"/>
</dbReference>
<reference evidence="3" key="1">
    <citation type="submission" date="2019-03" db="EMBL/GenBank/DDBJ databases">
        <title>Aquabacterium pictum sp.nov., the first bacteriochlorophyll a-containing freshwater bacterium in the genus Aquabacterium of the class Betaproteobacteria.</title>
        <authorList>
            <person name="Hirose S."/>
            <person name="Tank M."/>
            <person name="Hara E."/>
            <person name="Tamaki H."/>
            <person name="Takaichi S."/>
            <person name="Haruta S."/>
            <person name="Hanada S."/>
        </authorList>
    </citation>
    <scope>NUCLEOTIDE SEQUENCE [LARGE SCALE GENOMIC DNA]</scope>
    <source>
        <strain evidence="3">W35</strain>
    </source>
</reference>
<dbReference type="InterPro" id="IPR007024">
    <property type="entry name" value="BLUF_domain"/>
</dbReference>
<gene>
    <name evidence="2" type="ORF">AQPW35_44910</name>
</gene>
<keyword evidence="3" id="KW-1185">Reference proteome</keyword>
<evidence type="ECO:0000259" key="1">
    <source>
        <dbReference type="PROSITE" id="PS50925"/>
    </source>
</evidence>
<name>A0A480AWW7_9BURK</name>
<dbReference type="EMBL" id="BJCL01000016">
    <property type="protein sequence ID" value="GCL65410.1"/>
    <property type="molecule type" value="Genomic_DNA"/>
</dbReference>
<evidence type="ECO:0000313" key="2">
    <source>
        <dbReference type="EMBL" id="GCL65410.1"/>
    </source>
</evidence>
<organism evidence="2 3">
    <name type="scientific">Pseudaquabacterium pictum</name>
    <dbReference type="NCBI Taxonomy" id="2315236"/>
    <lineage>
        <taxon>Bacteria</taxon>
        <taxon>Pseudomonadati</taxon>
        <taxon>Pseudomonadota</taxon>
        <taxon>Betaproteobacteria</taxon>
        <taxon>Burkholderiales</taxon>
        <taxon>Sphaerotilaceae</taxon>
        <taxon>Pseudaquabacterium</taxon>
    </lineage>
</organism>
<dbReference type="SUPFAM" id="SSF54975">
    <property type="entry name" value="Acylphosphatase/BLUF domain-like"/>
    <property type="match status" value="1"/>
</dbReference>
<dbReference type="PROSITE" id="PS50925">
    <property type="entry name" value="BLUF"/>
    <property type="match status" value="1"/>
</dbReference>
<dbReference type="Pfam" id="PF04940">
    <property type="entry name" value="BLUF"/>
    <property type="match status" value="1"/>
</dbReference>
<dbReference type="GO" id="GO:0009882">
    <property type="term" value="F:blue light photoreceptor activity"/>
    <property type="evidence" value="ECO:0007669"/>
    <property type="project" value="InterPro"/>
</dbReference>
<feature type="domain" description="BLUF" evidence="1">
    <location>
        <begin position="1"/>
        <end position="92"/>
    </location>
</feature>
<comment type="caution">
    <text evidence="2">The sequence shown here is derived from an EMBL/GenBank/DDBJ whole genome shotgun (WGS) entry which is preliminary data.</text>
</comment>
<sequence>MFTLVYVSAAVTWFSDRELRALLAQCRLSNAQTGITGMLLYKDGNFMQALEGEERTVRALEARIAADRRHQGMVTLHSGTVPQRQFSDWTMGFYDLRAPAGDLPAGYTEFLDTPLRDEAFLPAPQRCMDLMHVFRRMN</sequence>
<evidence type="ECO:0000313" key="3">
    <source>
        <dbReference type="Proteomes" id="UP000301751"/>
    </source>
</evidence>
<dbReference type="GO" id="GO:0071949">
    <property type="term" value="F:FAD binding"/>
    <property type="evidence" value="ECO:0007669"/>
    <property type="project" value="InterPro"/>
</dbReference>
<dbReference type="AlphaFoldDB" id="A0A480AWW7"/>
<dbReference type="Gene3D" id="3.30.70.100">
    <property type="match status" value="1"/>
</dbReference>
<protein>
    <recommendedName>
        <fullName evidence="1">BLUF domain-containing protein</fullName>
    </recommendedName>
</protein>
<dbReference type="InterPro" id="IPR036046">
    <property type="entry name" value="Acylphosphatase-like_dom_sf"/>
</dbReference>
<dbReference type="OrthoDB" id="8586885at2"/>
<dbReference type="SMART" id="SM01034">
    <property type="entry name" value="BLUF"/>
    <property type="match status" value="1"/>
</dbReference>
<accession>A0A480AWW7</accession>
<dbReference type="RefSeq" id="WP_137735125.1">
    <property type="nucleotide sequence ID" value="NZ_BJCL01000016.1"/>
</dbReference>
<proteinExistence type="predicted"/>